<proteinExistence type="predicted"/>
<feature type="non-terminal residue" evidence="1">
    <location>
        <position position="72"/>
    </location>
</feature>
<organism evidence="1 2">
    <name type="scientific">Natronospira elongata</name>
    <dbReference type="NCBI Taxonomy" id="3110268"/>
    <lineage>
        <taxon>Bacteria</taxon>
        <taxon>Pseudomonadati</taxon>
        <taxon>Pseudomonadota</taxon>
        <taxon>Gammaproteobacteria</taxon>
        <taxon>Natronospirales</taxon>
        <taxon>Natronospiraceae</taxon>
        <taxon>Natronospira</taxon>
    </lineage>
</organism>
<dbReference type="Proteomes" id="UP001302316">
    <property type="component" value="Unassembled WGS sequence"/>
</dbReference>
<gene>
    <name evidence="1" type="ORF">VCB98_09920</name>
</gene>
<evidence type="ECO:0000313" key="2">
    <source>
        <dbReference type="Proteomes" id="UP001302316"/>
    </source>
</evidence>
<reference evidence="1 2" key="1">
    <citation type="submission" date="2023-12" db="EMBL/GenBank/DDBJ databases">
        <title>Whole-genome sequencing of halo(alkali)philic microorganisms from hypersaline lakes.</title>
        <authorList>
            <person name="Sorokin D.Y."/>
            <person name="Merkel A.Y."/>
            <person name="Messina E."/>
            <person name="Yakimov M."/>
        </authorList>
    </citation>
    <scope>NUCLEOTIDE SEQUENCE [LARGE SCALE GENOMIC DNA]</scope>
    <source>
        <strain evidence="1 2">AB-CW1</strain>
    </source>
</reference>
<dbReference type="AlphaFoldDB" id="A0AAP6JFP4"/>
<name>A0AAP6JFP4_9GAMM</name>
<keyword evidence="2" id="KW-1185">Reference proteome</keyword>
<protein>
    <submittedName>
        <fullName evidence="1">Uncharacterized protein</fullName>
    </submittedName>
</protein>
<dbReference type="EMBL" id="JAYGII010000022">
    <property type="protein sequence ID" value="MEA5446135.1"/>
    <property type="molecule type" value="Genomic_DNA"/>
</dbReference>
<accession>A0AAP6JFP4</accession>
<evidence type="ECO:0000313" key="1">
    <source>
        <dbReference type="EMBL" id="MEA5446135.1"/>
    </source>
</evidence>
<dbReference type="RefSeq" id="WP_346052173.1">
    <property type="nucleotide sequence ID" value="NZ_JAYGII010000022.1"/>
</dbReference>
<comment type="caution">
    <text evidence="1">The sequence shown here is derived from an EMBL/GenBank/DDBJ whole genome shotgun (WGS) entry which is preliminary data.</text>
</comment>
<sequence length="72" mass="7923">MPSKGVSWSVRGLFLLFLVVTGIVLQPLFTQSGPTRIHDAIWLVEPDKVTVIASDSGEQLFEMVPVDEIQAI</sequence>